<keyword evidence="3" id="KW-0238">DNA-binding</keyword>
<evidence type="ECO:0000313" key="7">
    <source>
        <dbReference type="Proteomes" id="UP000568273"/>
    </source>
</evidence>
<dbReference type="Pfam" id="PF01420">
    <property type="entry name" value="Methylase_S"/>
    <property type="match status" value="2"/>
</dbReference>
<name>A0A848RG54_9FIRM</name>
<keyword evidence="6" id="KW-0255">Endonuclease</keyword>
<comment type="similarity">
    <text evidence="1">Belongs to the type-I restriction system S methylase family.</text>
</comment>
<dbReference type="CDD" id="cd17288">
    <property type="entry name" value="RMtype1_S_LlaAI06ORF1089P_TRD1-CR1_like"/>
    <property type="match status" value="1"/>
</dbReference>
<comment type="caution">
    <text evidence="6">The sequence shown here is derived from an EMBL/GenBank/DDBJ whole genome shotgun (WGS) entry which is preliminary data.</text>
</comment>
<feature type="domain" description="Type I restriction modification DNA specificity" evidence="5">
    <location>
        <begin position="11"/>
        <end position="169"/>
    </location>
</feature>
<sequence length="391" mass="46101">MSKIDELLKNEKVEWKKLGEVCEIVRGIRVTKKDLVENGKYPVVSGGIGYMGYIDKQNRDENTITIAQYGTAGYVSWQKEKFWANDVCFSVYPDEKVLKKYLYHFLLEKQEYLYSISNKSAVPYSISKEKILKIEIPIPSIETQEKIVKILDKFTNYVTELQSELQSELQFRTKGYEYYRDILLSEDYLNKISEKIFFENKYELKNVTIEEIAKIRNGKDWKSLGQGDIPVYGSGGKMNIYVNKYSYNKPTVLIPRKGSIKNVFYLDEPFWNVDTIFYTEIDDKKIIPKYFYYFIENFDIAKLSTDFTRPSLTQSILNKIKIALPPIPVQNKVVEILDKFQSLLSDTKGLLPQEIEQRQKQYEYYREKLLTFDENMVEREREREVTSLRGI</sequence>
<dbReference type="PANTHER" id="PTHR43140:SF1">
    <property type="entry name" value="TYPE I RESTRICTION ENZYME ECOKI SPECIFICITY SUBUNIT"/>
    <property type="match status" value="1"/>
</dbReference>
<protein>
    <submittedName>
        <fullName evidence="6">Restriction endonuclease subunit S</fullName>
    </submittedName>
</protein>
<dbReference type="GO" id="GO:0003677">
    <property type="term" value="F:DNA binding"/>
    <property type="evidence" value="ECO:0007669"/>
    <property type="project" value="UniProtKB-KW"/>
</dbReference>
<dbReference type="InterPro" id="IPR044946">
    <property type="entry name" value="Restrct_endonuc_typeI_TRD_sf"/>
</dbReference>
<evidence type="ECO:0000256" key="2">
    <source>
        <dbReference type="ARBA" id="ARBA00022747"/>
    </source>
</evidence>
<dbReference type="Gene3D" id="3.90.220.20">
    <property type="entry name" value="DNA methylase specificity domains"/>
    <property type="match status" value="2"/>
</dbReference>
<dbReference type="CDD" id="cd17291">
    <property type="entry name" value="RMtype1_S_MgeORF438P-TRD-CR_like"/>
    <property type="match status" value="1"/>
</dbReference>
<accession>A0A848RG54</accession>
<gene>
    <name evidence="6" type="ORF">HKO22_08655</name>
</gene>
<feature type="domain" description="Type I restriction modification DNA specificity" evidence="5">
    <location>
        <begin position="204"/>
        <end position="357"/>
    </location>
</feature>
<evidence type="ECO:0000256" key="1">
    <source>
        <dbReference type="ARBA" id="ARBA00010923"/>
    </source>
</evidence>
<comment type="subunit">
    <text evidence="4">The methyltransferase is composed of M and S polypeptides.</text>
</comment>
<evidence type="ECO:0000256" key="4">
    <source>
        <dbReference type="ARBA" id="ARBA00038652"/>
    </source>
</evidence>
<keyword evidence="6" id="KW-0540">Nuclease</keyword>
<dbReference type="EMBL" id="JABDSR010000012">
    <property type="protein sequence ID" value="NMW85800.1"/>
    <property type="molecule type" value="Genomic_DNA"/>
</dbReference>
<dbReference type="SUPFAM" id="SSF116734">
    <property type="entry name" value="DNA methylase specificity domain"/>
    <property type="match status" value="2"/>
</dbReference>
<keyword evidence="6" id="KW-0378">Hydrolase</keyword>
<organism evidence="6 7">
    <name type="scientific">Peptoniphilus faecalis</name>
    <dbReference type="NCBI Taxonomy" id="2731255"/>
    <lineage>
        <taxon>Bacteria</taxon>
        <taxon>Bacillati</taxon>
        <taxon>Bacillota</taxon>
        <taxon>Tissierellia</taxon>
        <taxon>Tissierellales</taxon>
        <taxon>Peptoniphilaceae</taxon>
        <taxon>Peptoniphilus</taxon>
    </lineage>
</organism>
<evidence type="ECO:0000313" key="6">
    <source>
        <dbReference type="EMBL" id="NMW85800.1"/>
    </source>
</evidence>
<dbReference type="RefSeq" id="WP_169970085.1">
    <property type="nucleotide sequence ID" value="NZ_JABDSR010000012.1"/>
</dbReference>
<dbReference type="Proteomes" id="UP000568273">
    <property type="component" value="Unassembled WGS sequence"/>
</dbReference>
<dbReference type="GO" id="GO:0009307">
    <property type="term" value="P:DNA restriction-modification system"/>
    <property type="evidence" value="ECO:0007669"/>
    <property type="project" value="UniProtKB-KW"/>
</dbReference>
<evidence type="ECO:0000256" key="3">
    <source>
        <dbReference type="ARBA" id="ARBA00023125"/>
    </source>
</evidence>
<dbReference type="GO" id="GO:0004519">
    <property type="term" value="F:endonuclease activity"/>
    <property type="evidence" value="ECO:0007669"/>
    <property type="project" value="UniProtKB-KW"/>
</dbReference>
<dbReference type="PANTHER" id="PTHR43140">
    <property type="entry name" value="TYPE-1 RESTRICTION ENZYME ECOKI SPECIFICITY PROTEIN"/>
    <property type="match status" value="1"/>
</dbReference>
<dbReference type="InterPro" id="IPR051212">
    <property type="entry name" value="Type-I_RE_S_subunit"/>
</dbReference>
<keyword evidence="2" id="KW-0680">Restriction system</keyword>
<keyword evidence="7" id="KW-1185">Reference proteome</keyword>
<dbReference type="AlphaFoldDB" id="A0A848RG54"/>
<reference evidence="6" key="1">
    <citation type="submission" date="2020-04" db="EMBL/GenBank/DDBJ databases">
        <title>Peptoniphilus sp. nov. isolated from swine feces.</title>
        <authorList>
            <person name="Ryu S.W."/>
        </authorList>
    </citation>
    <scope>NUCLEOTIDE SEQUENCE [LARGE SCALE GENOMIC DNA]</scope>
    <source>
        <strain evidence="6">AGMB00490</strain>
    </source>
</reference>
<dbReference type="InterPro" id="IPR000055">
    <property type="entry name" value="Restrct_endonuc_typeI_TRD"/>
</dbReference>
<proteinExistence type="inferred from homology"/>
<evidence type="ECO:0000259" key="5">
    <source>
        <dbReference type="Pfam" id="PF01420"/>
    </source>
</evidence>